<evidence type="ECO:0000313" key="2">
    <source>
        <dbReference type="EMBL" id="CAK0882585.1"/>
    </source>
</evidence>
<evidence type="ECO:0000256" key="1">
    <source>
        <dbReference type="SAM" id="MobiDB-lite"/>
    </source>
</evidence>
<feature type="compositionally biased region" description="Low complexity" evidence="1">
    <location>
        <begin position="109"/>
        <end position="129"/>
    </location>
</feature>
<reference evidence="2" key="1">
    <citation type="submission" date="2023-10" db="EMBL/GenBank/DDBJ databases">
        <authorList>
            <person name="Chen Y."/>
            <person name="Shah S."/>
            <person name="Dougan E. K."/>
            <person name="Thang M."/>
            <person name="Chan C."/>
        </authorList>
    </citation>
    <scope>NUCLEOTIDE SEQUENCE [LARGE SCALE GENOMIC DNA]</scope>
</reference>
<protein>
    <submittedName>
        <fullName evidence="2">Uncharacterized protein</fullName>
    </submittedName>
</protein>
<evidence type="ECO:0000313" key="3">
    <source>
        <dbReference type="Proteomes" id="UP001189429"/>
    </source>
</evidence>
<feature type="region of interest" description="Disordered" evidence="1">
    <location>
        <begin position="1"/>
        <end position="28"/>
    </location>
</feature>
<dbReference type="EMBL" id="CAUYUJ010018310">
    <property type="protein sequence ID" value="CAK0882585.1"/>
    <property type="molecule type" value="Genomic_DNA"/>
</dbReference>
<dbReference type="Proteomes" id="UP001189429">
    <property type="component" value="Unassembled WGS sequence"/>
</dbReference>
<organism evidence="2 3">
    <name type="scientific">Prorocentrum cordatum</name>
    <dbReference type="NCBI Taxonomy" id="2364126"/>
    <lineage>
        <taxon>Eukaryota</taxon>
        <taxon>Sar</taxon>
        <taxon>Alveolata</taxon>
        <taxon>Dinophyceae</taxon>
        <taxon>Prorocentrales</taxon>
        <taxon>Prorocentraceae</taxon>
        <taxon>Prorocentrum</taxon>
    </lineage>
</organism>
<feature type="compositionally biased region" description="Basic residues" evidence="1">
    <location>
        <begin position="130"/>
        <end position="140"/>
    </location>
</feature>
<feature type="region of interest" description="Disordered" evidence="1">
    <location>
        <begin position="109"/>
        <end position="147"/>
    </location>
</feature>
<name>A0ABN9WBR7_9DINO</name>
<keyword evidence="3" id="KW-1185">Reference proteome</keyword>
<gene>
    <name evidence="2" type="ORF">PCOR1329_LOCUS65053</name>
</gene>
<sequence>MDGGPAGAAARGETRPSSEVGSGSEDEGLWICRRDTDVVQRDTSVVSWDADVVQHPADEEDDDVLTSSSSFFSRILSGQGLEDGYGVHTGSSSFFSKILTGRARSTACRRPTAAAPAPSVCRAAVSTRGPRPRRPWRRRGPSPAPAG</sequence>
<comment type="caution">
    <text evidence="2">The sequence shown here is derived from an EMBL/GenBank/DDBJ whole genome shotgun (WGS) entry which is preliminary data.</text>
</comment>
<accession>A0ABN9WBR7</accession>
<proteinExistence type="predicted"/>